<dbReference type="Proteomes" id="UP000794436">
    <property type="component" value="Unassembled WGS sequence"/>
</dbReference>
<evidence type="ECO:0000256" key="1">
    <source>
        <dbReference type="SAM" id="MobiDB-lite"/>
    </source>
</evidence>
<protein>
    <submittedName>
        <fullName evidence="2">Uncharacterized protein</fullName>
    </submittedName>
</protein>
<feature type="compositionally biased region" description="Low complexity" evidence="1">
    <location>
        <begin position="125"/>
        <end position="139"/>
    </location>
</feature>
<feature type="compositionally biased region" description="Polar residues" evidence="1">
    <location>
        <begin position="255"/>
        <end position="264"/>
    </location>
</feature>
<feature type="region of interest" description="Disordered" evidence="1">
    <location>
        <begin position="337"/>
        <end position="426"/>
    </location>
</feature>
<comment type="caution">
    <text evidence="2">The sequence shown here is derived from an EMBL/GenBank/DDBJ whole genome shotgun (WGS) entry which is preliminary data.</text>
</comment>
<evidence type="ECO:0000313" key="2">
    <source>
        <dbReference type="EMBL" id="TMW62650.1"/>
    </source>
</evidence>
<keyword evidence="3" id="KW-1185">Reference proteome</keyword>
<feature type="compositionally biased region" description="Pro residues" evidence="1">
    <location>
        <begin position="184"/>
        <end position="195"/>
    </location>
</feature>
<reference evidence="2" key="1">
    <citation type="submission" date="2019-03" db="EMBL/GenBank/DDBJ databases">
        <title>Long read genome sequence of the mycoparasitic Pythium oligandrum ATCC 38472 isolated from sugarbeet rhizosphere.</title>
        <authorList>
            <person name="Gaulin E."/>
        </authorList>
    </citation>
    <scope>NUCLEOTIDE SEQUENCE</scope>
    <source>
        <strain evidence="2">ATCC 38472_TT</strain>
    </source>
</reference>
<feature type="compositionally biased region" description="Basic and acidic residues" evidence="1">
    <location>
        <begin position="403"/>
        <end position="418"/>
    </location>
</feature>
<feature type="compositionally biased region" description="Basic residues" evidence="1">
    <location>
        <begin position="235"/>
        <end position="245"/>
    </location>
</feature>
<feature type="compositionally biased region" description="Basic residues" evidence="1">
    <location>
        <begin position="150"/>
        <end position="165"/>
    </location>
</feature>
<dbReference type="OrthoDB" id="6141102at2759"/>
<sequence>MTPPTIIVLSDSSSDEEEKPCAGGLVGSSVYRDALASALAMVSSLDGAPAVHETVVAEPQQKTKKKQVNSFDRRVHEEEVRALGVRAGASTQTKLASRKSVPLEARRPMAERQLPFTNKRTPVVSLSSSSSSSSSDSSSGPESRVLTPRVRARSSSKAPLHKRLRRFDEQQVRSRPDAGIRTEPTPPRIAEPPARPLNVVSPPSPRKNAAVQPHRPPSKKTNKTSSSDSLTAHVHGFRATKRMCRKSVVPAPMVQSASPSSEETTPVRRPRRQLESFFNTDAIAFEDIQAQEAELARLRFEKALLDAIAEDHRREEQHDTGDHATSRVDFSVTVDLCSSSDESDSSMDTADTKSVRSDREHPETAHVVSTTPAESTPVPVALSRISPVPVPSERRSFVPSSNKKKEDSAPKRSERSRQEVSQTKTRVRNVLSIKPPSRSQEFAFLEPRSRTKYQADIPINILSINPRPFSTMAELPLSTFDESGELEQKCVFRASFGRSGPLSTSTLFFESTDDRDKKRSQEHVNYQVRQAIESELPVIRDCYKRRSRAVLSESRMRTLRYIQARNSCRQDQVHVACDANGSMTRRIDDAHAALRSRPVSSPVYIMGQGEVHVRESRIGLLGRVTSLVAIPSISRSTTCVTVKTNARVEDDPILRYTPSSAVEAEVPDAVSASNSLMEYESQSKWKMAAAAVDDEVTEFMLRLVVNECGDSEQVFQALKTVAGLTQPYTDYCALKKMYDSRRVAQRRLADALSLVQLHAHEESKDAALGTINLLASSHLLKSHEVKTLRELLSAPVSSFDAHTVRECLDGDDTKFGLRRTDEYPDLVESYRDLFCRMCYRSGEGDSVQSDTSGVGRH</sequence>
<organism evidence="2 3">
    <name type="scientific">Pythium oligandrum</name>
    <name type="common">Mycoparasitic fungus</name>
    <dbReference type="NCBI Taxonomy" id="41045"/>
    <lineage>
        <taxon>Eukaryota</taxon>
        <taxon>Sar</taxon>
        <taxon>Stramenopiles</taxon>
        <taxon>Oomycota</taxon>
        <taxon>Peronosporomycetes</taxon>
        <taxon>Pythiales</taxon>
        <taxon>Pythiaceae</taxon>
        <taxon>Pythium</taxon>
    </lineage>
</organism>
<evidence type="ECO:0000313" key="3">
    <source>
        <dbReference type="Proteomes" id="UP000794436"/>
    </source>
</evidence>
<dbReference type="AlphaFoldDB" id="A0A8K1CG88"/>
<proteinExistence type="predicted"/>
<accession>A0A8K1CG88</accession>
<dbReference type="EMBL" id="SPLM01000073">
    <property type="protein sequence ID" value="TMW62650.1"/>
    <property type="molecule type" value="Genomic_DNA"/>
</dbReference>
<feature type="region of interest" description="Disordered" evidence="1">
    <location>
        <begin position="82"/>
        <end position="271"/>
    </location>
</feature>
<feature type="compositionally biased region" description="Basic and acidic residues" evidence="1">
    <location>
        <begin position="350"/>
        <end position="364"/>
    </location>
</feature>
<feature type="compositionally biased region" description="Basic and acidic residues" evidence="1">
    <location>
        <begin position="166"/>
        <end position="180"/>
    </location>
</feature>
<name>A0A8K1CG88_PYTOL</name>
<feature type="region of interest" description="Disordered" evidence="1">
    <location>
        <begin position="1"/>
        <end position="21"/>
    </location>
</feature>
<gene>
    <name evidence="2" type="ORF">Poli38472_005268</name>
</gene>